<dbReference type="InterPro" id="IPR051465">
    <property type="entry name" value="Cell_Envelope_Struct_Comp"/>
</dbReference>
<feature type="domain" description="SLH" evidence="1">
    <location>
        <begin position="226"/>
        <end position="285"/>
    </location>
</feature>
<dbReference type="InterPro" id="IPR001119">
    <property type="entry name" value="SLH_dom"/>
</dbReference>
<gene>
    <name evidence="2" type="ORF">DQG23_27890</name>
</gene>
<dbReference type="PANTHER" id="PTHR43308">
    <property type="entry name" value="OUTER MEMBRANE PROTEIN ALPHA-RELATED"/>
    <property type="match status" value="1"/>
</dbReference>
<reference evidence="2 3" key="1">
    <citation type="journal article" date="2009" name="Int. J. Syst. Evol. Microbiol.">
        <title>Paenibacillus contaminans sp. nov., isolated from a contaminated laboratory plate.</title>
        <authorList>
            <person name="Chou J.H."/>
            <person name="Lee J.H."/>
            <person name="Lin M.C."/>
            <person name="Chang P.S."/>
            <person name="Arun A.B."/>
            <person name="Young C.C."/>
            <person name="Chen W.M."/>
        </authorList>
    </citation>
    <scope>NUCLEOTIDE SEQUENCE [LARGE SCALE GENOMIC DNA]</scope>
    <source>
        <strain evidence="2 3">CKOBP-6</strain>
    </source>
</reference>
<evidence type="ECO:0000313" key="3">
    <source>
        <dbReference type="Proteomes" id="UP000250369"/>
    </source>
</evidence>
<accession>A0A329M9T7</accession>
<dbReference type="Proteomes" id="UP000250369">
    <property type="component" value="Unassembled WGS sequence"/>
</dbReference>
<comment type="caution">
    <text evidence="2">The sequence shown here is derived from an EMBL/GenBank/DDBJ whole genome shotgun (WGS) entry which is preliminary data.</text>
</comment>
<keyword evidence="3" id="KW-1185">Reference proteome</keyword>
<dbReference type="PANTHER" id="PTHR43308:SF5">
    <property type="entry name" value="S-LAYER PROTEIN _ PEPTIDOGLYCAN ENDO-BETA-N-ACETYLGLUCOSAMINIDASE"/>
    <property type="match status" value="1"/>
</dbReference>
<feature type="domain" description="SLH" evidence="1">
    <location>
        <begin position="295"/>
        <end position="354"/>
    </location>
</feature>
<protein>
    <recommendedName>
        <fullName evidence="1">SLH domain-containing protein</fullName>
    </recommendedName>
</protein>
<dbReference type="Pfam" id="PF00963">
    <property type="entry name" value="Cohesin"/>
    <property type="match status" value="1"/>
</dbReference>
<dbReference type="SUPFAM" id="SSF49384">
    <property type="entry name" value="Carbohydrate-binding domain"/>
    <property type="match status" value="1"/>
</dbReference>
<dbReference type="Gene3D" id="2.60.40.680">
    <property type="match status" value="1"/>
</dbReference>
<evidence type="ECO:0000313" key="2">
    <source>
        <dbReference type="EMBL" id="RAV16664.1"/>
    </source>
</evidence>
<dbReference type="Pfam" id="PF00395">
    <property type="entry name" value="SLH"/>
    <property type="match status" value="3"/>
</dbReference>
<name>A0A329M9T7_9BACL</name>
<sequence>MYTQKTEEGGKILCKRVLCLLIVLVCLPGLFLADANAETAPAFAMDAGMPADGKITITLSGRSIVDMYGYEARFTYDSDKLEWVEFKSGRDGFSVSPIIKDNEIIIAHTKIGSVPGDSGDLTIGTLTFKRKKYGKADVKWESMKTVAGNLKSKTSAVGASVSIGNTFVDLAGHWAKEDIELLASRGIIDGMDDTHFVPEGKVTRGQFAAMIARAFHLKETSAQSPFTDVQPDSWYAKVINEAHAAGIVQGITADRFAPEQDISREEMTVMLVRAGKFVSEGKFKGTGTASNAAPQQIFADERSISEWAIEDVALAVRAGIINGRTEDTFVPQGQASRAEAGVVVKRLLFALGQL</sequence>
<feature type="domain" description="SLH" evidence="1">
    <location>
        <begin position="162"/>
        <end position="225"/>
    </location>
</feature>
<dbReference type="AlphaFoldDB" id="A0A329M9T7"/>
<dbReference type="InterPro" id="IPR008965">
    <property type="entry name" value="CBM2/CBM3_carb-bd_dom_sf"/>
</dbReference>
<proteinExistence type="predicted"/>
<evidence type="ECO:0000259" key="1">
    <source>
        <dbReference type="PROSITE" id="PS51272"/>
    </source>
</evidence>
<dbReference type="GO" id="GO:0000272">
    <property type="term" value="P:polysaccharide catabolic process"/>
    <property type="evidence" value="ECO:0007669"/>
    <property type="project" value="InterPro"/>
</dbReference>
<dbReference type="EMBL" id="QMFB01000020">
    <property type="protein sequence ID" value="RAV16664.1"/>
    <property type="molecule type" value="Genomic_DNA"/>
</dbReference>
<organism evidence="2 3">
    <name type="scientific">Paenibacillus contaminans</name>
    <dbReference type="NCBI Taxonomy" id="450362"/>
    <lineage>
        <taxon>Bacteria</taxon>
        <taxon>Bacillati</taxon>
        <taxon>Bacillota</taxon>
        <taxon>Bacilli</taxon>
        <taxon>Bacillales</taxon>
        <taxon>Paenibacillaceae</taxon>
        <taxon>Paenibacillus</taxon>
    </lineage>
</organism>
<dbReference type="CDD" id="cd08547">
    <property type="entry name" value="Type_II_cohesin"/>
    <property type="match status" value="1"/>
</dbReference>
<dbReference type="InterPro" id="IPR002102">
    <property type="entry name" value="Cohesin_dom"/>
</dbReference>
<dbReference type="PROSITE" id="PS51272">
    <property type="entry name" value="SLH"/>
    <property type="match status" value="3"/>
</dbReference>
<dbReference type="GO" id="GO:0030246">
    <property type="term" value="F:carbohydrate binding"/>
    <property type="evidence" value="ECO:0007669"/>
    <property type="project" value="InterPro"/>
</dbReference>